<keyword evidence="1" id="KW-0732">Signal</keyword>
<dbReference type="RefSeq" id="WP_130935468.1">
    <property type="nucleotide sequence ID" value="NZ_BMEE01000001.1"/>
</dbReference>
<keyword evidence="3" id="KW-1185">Reference proteome</keyword>
<evidence type="ECO:0000256" key="1">
    <source>
        <dbReference type="SAM" id="SignalP"/>
    </source>
</evidence>
<gene>
    <name evidence="2" type="ORF">EYD46_02485</name>
</gene>
<sequence>MLKFSVLITLLLIASSCNTTTYNKTQENSELELAETWIRDFATFIEVALEVNPQEVIKERLLLFFDFQGEDGRLYRIKKGWRL</sequence>
<reference evidence="2 3" key="1">
    <citation type="journal article" date="2015" name="Int. J. Syst. Evol. Microbiol.">
        <title>Hyunsoonleella pacifica sp. nov., isolated from seawater of South Pacific Gyre.</title>
        <authorList>
            <person name="Gao X."/>
            <person name="Zhang Z."/>
            <person name="Dai X."/>
            <person name="Zhang X.H."/>
        </authorList>
    </citation>
    <scope>NUCLEOTIDE SEQUENCE [LARGE SCALE GENOMIC DNA]</scope>
    <source>
        <strain evidence="2 3">SW033</strain>
    </source>
</reference>
<dbReference type="EMBL" id="SIRS01000001">
    <property type="protein sequence ID" value="TBN18953.1"/>
    <property type="molecule type" value="Genomic_DNA"/>
</dbReference>
<proteinExistence type="predicted"/>
<dbReference type="PROSITE" id="PS51257">
    <property type="entry name" value="PROKAR_LIPOPROTEIN"/>
    <property type="match status" value="1"/>
</dbReference>
<accession>A0A4Q9FSH9</accession>
<organism evidence="2 3">
    <name type="scientific">Hyunsoonleella pacifica</name>
    <dbReference type="NCBI Taxonomy" id="1080224"/>
    <lineage>
        <taxon>Bacteria</taxon>
        <taxon>Pseudomonadati</taxon>
        <taxon>Bacteroidota</taxon>
        <taxon>Flavobacteriia</taxon>
        <taxon>Flavobacteriales</taxon>
        <taxon>Flavobacteriaceae</taxon>
    </lineage>
</organism>
<dbReference type="AlphaFoldDB" id="A0A4Q9FSH9"/>
<protein>
    <submittedName>
        <fullName evidence="2">Uncharacterized protein</fullName>
    </submittedName>
</protein>
<dbReference type="OrthoDB" id="1111500at2"/>
<comment type="caution">
    <text evidence="2">The sequence shown here is derived from an EMBL/GenBank/DDBJ whole genome shotgun (WGS) entry which is preliminary data.</text>
</comment>
<feature type="signal peptide" evidence="1">
    <location>
        <begin position="1"/>
        <end position="19"/>
    </location>
</feature>
<name>A0A4Q9FSH9_9FLAO</name>
<evidence type="ECO:0000313" key="2">
    <source>
        <dbReference type="EMBL" id="TBN18953.1"/>
    </source>
</evidence>
<dbReference type="Proteomes" id="UP000292372">
    <property type="component" value="Unassembled WGS sequence"/>
</dbReference>
<feature type="chain" id="PRO_5020794303" evidence="1">
    <location>
        <begin position="20"/>
        <end position="83"/>
    </location>
</feature>
<evidence type="ECO:0000313" key="3">
    <source>
        <dbReference type="Proteomes" id="UP000292372"/>
    </source>
</evidence>